<evidence type="ECO:0000256" key="1">
    <source>
        <dbReference type="SAM" id="MobiDB-lite"/>
    </source>
</evidence>
<dbReference type="Proteomes" id="UP001430954">
    <property type="component" value="Unassembled WGS sequence"/>
</dbReference>
<name>A0ABS7T3J6_9GAMM</name>
<accession>A0ABS7T3J6</accession>
<evidence type="ECO:0000313" key="4">
    <source>
        <dbReference type="Proteomes" id="UP001430954"/>
    </source>
</evidence>
<feature type="region of interest" description="Disordered" evidence="1">
    <location>
        <begin position="166"/>
        <end position="267"/>
    </location>
</feature>
<evidence type="ECO:0000313" key="3">
    <source>
        <dbReference type="EMBL" id="MBZ4038441.1"/>
    </source>
</evidence>
<sequence>MRIEDAGVRTGWLATVAGWAVIGWVLAVAGMGGRVDTLPDDPTLLKPLPPLPPERADRLGALNQYDQFVDRPLFSADRRPHPFYLQGEGEAEGDSPFDFVLTSVLITPTVKLAILQPADGSQPVRVRLQEAPESHPAWQLVALGARSAVFEGPEGRRELALRVFDGVGGEPPTQVSGPDTPGATPSQPRPALPVAPPLSPPPGDAARPALARPAPRSADDAGGAPASEDAAPMTDQAQMDAIRQRIQARREQLRRQNANPPPPQPVE</sequence>
<comment type="caution">
    <text evidence="3">The sequence shown here is derived from an EMBL/GenBank/DDBJ whole genome shotgun (WGS) entry which is preliminary data.</text>
</comment>
<dbReference type="EMBL" id="JAINZW010000001">
    <property type="protein sequence ID" value="MBZ4038441.1"/>
    <property type="molecule type" value="Genomic_DNA"/>
</dbReference>
<evidence type="ECO:0000256" key="2">
    <source>
        <dbReference type="SAM" id="Phobius"/>
    </source>
</evidence>
<keyword evidence="2" id="KW-0472">Membrane</keyword>
<feature type="compositionally biased region" description="Low complexity" evidence="1">
    <location>
        <begin position="236"/>
        <end position="245"/>
    </location>
</feature>
<protein>
    <submittedName>
        <fullName evidence="3">General secretion pathway protein GspN</fullName>
    </submittedName>
</protein>
<proteinExistence type="predicted"/>
<reference evidence="3 4" key="1">
    <citation type="submission" date="2021-09" db="EMBL/GenBank/DDBJ databases">
        <title>Lysobacter sp. 13A isolated from the river sediment.</title>
        <authorList>
            <person name="Liu H."/>
            <person name="Li S."/>
            <person name="Mao S."/>
        </authorList>
    </citation>
    <scope>NUCLEOTIDE SEQUENCE [LARGE SCALE GENOMIC DNA]</scope>
    <source>
        <strain evidence="3 4">13A</strain>
    </source>
</reference>
<feature type="compositionally biased region" description="Pro residues" evidence="1">
    <location>
        <begin position="187"/>
        <end position="203"/>
    </location>
</feature>
<gene>
    <name evidence="3" type="ORF">K6753_02670</name>
</gene>
<keyword evidence="2" id="KW-0812">Transmembrane</keyword>
<feature type="compositionally biased region" description="Low complexity" evidence="1">
    <location>
        <begin position="204"/>
        <end position="216"/>
    </location>
</feature>
<organism evidence="3 4">
    <name type="scientific">Novilysobacter selenitireducens</name>
    <dbReference type="NCBI Taxonomy" id="2872639"/>
    <lineage>
        <taxon>Bacteria</taxon>
        <taxon>Pseudomonadati</taxon>
        <taxon>Pseudomonadota</taxon>
        <taxon>Gammaproteobacteria</taxon>
        <taxon>Lysobacterales</taxon>
        <taxon>Lysobacteraceae</taxon>
        <taxon>Novilysobacter</taxon>
    </lineage>
</organism>
<keyword evidence="2" id="KW-1133">Transmembrane helix</keyword>
<keyword evidence="4" id="KW-1185">Reference proteome</keyword>
<feature type="transmembrane region" description="Helical" evidence="2">
    <location>
        <begin position="12"/>
        <end position="32"/>
    </location>
</feature>
<dbReference type="RefSeq" id="WP_223674627.1">
    <property type="nucleotide sequence ID" value="NZ_JAINZW010000001.1"/>
</dbReference>